<keyword evidence="4" id="KW-1185">Reference proteome</keyword>
<dbReference type="Proteomes" id="UP001354989">
    <property type="component" value="Chromosome"/>
</dbReference>
<feature type="compositionally biased region" description="Basic residues" evidence="1">
    <location>
        <begin position="203"/>
        <end position="214"/>
    </location>
</feature>
<accession>A0ABN6LBY4</accession>
<evidence type="ECO:0000313" key="4">
    <source>
        <dbReference type="Proteomes" id="UP001354989"/>
    </source>
</evidence>
<dbReference type="EMBL" id="AP025292">
    <property type="protein sequence ID" value="BDC97981.1"/>
    <property type="molecule type" value="Genomic_DNA"/>
</dbReference>
<protein>
    <submittedName>
        <fullName evidence="3">DDE transposase</fullName>
    </submittedName>
</protein>
<evidence type="ECO:0000313" key="2">
    <source>
        <dbReference type="EMBL" id="BDC97981.1"/>
    </source>
</evidence>
<name>A0ABN6LBY4_9BACT</name>
<sequence>MPNKYHQTSIFPKELTLSPRWWIFKDSKLGQIHQELPFDELASLLPDPEHQTGRPAHLSKKGMIALVFLSSCMNGMSDKQLRERINTDWALQMFCFRQFSDNYTIKEHGYVSRVKKIVGEHIDFDLLQQNMLSSFKDDLENVGAILMDATCYEVKIKNPTRVKLLWDTICWVHNQMKLWCKALKIPMPRSRFNDQRKKQLNYQKKKKRSHKKNLKRRRSLVYLLEKLLGQFLIIRTENSGTKLLADRETAIFNMCQRILKEQKHFLSNPPSSIPDRIVSFAQPHIRPIVRGKENKPVEYGLKVHMVSVSGISYIEHMDFCAFHEGVRYQKTIQKHTAFFGEVNCAGADKLYANNKNRTYSTNKGIITCFPRKGPKPKDPDKQKDTLVKALSNARNTVMEGAFGNHKESYALKKITARNPQIQMLMVYTGVFASNARYLSQNKVA</sequence>
<evidence type="ECO:0000313" key="3">
    <source>
        <dbReference type="EMBL" id="BDC98826.1"/>
    </source>
</evidence>
<dbReference type="RefSeq" id="WP_338397441.1">
    <property type="nucleotide sequence ID" value="NZ_AP025292.1"/>
</dbReference>
<dbReference type="EMBL" id="AP025292">
    <property type="protein sequence ID" value="BDC98826.1"/>
    <property type="molecule type" value="Genomic_DNA"/>
</dbReference>
<feature type="region of interest" description="Disordered" evidence="1">
    <location>
        <begin position="194"/>
        <end position="214"/>
    </location>
</feature>
<evidence type="ECO:0000256" key="1">
    <source>
        <dbReference type="SAM" id="MobiDB-lite"/>
    </source>
</evidence>
<reference evidence="3 4" key="1">
    <citation type="submission" date="2021-12" db="EMBL/GenBank/DDBJ databases">
        <title>Genome sequencing of bacteria with rrn-lacking chromosome and rrn-plasmid.</title>
        <authorList>
            <person name="Anda M."/>
            <person name="Iwasaki W."/>
        </authorList>
    </citation>
    <scope>NUCLEOTIDE SEQUENCE [LARGE SCALE GENOMIC DNA]</scope>
    <source>
        <strain evidence="3 4">NBRC 101262</strain>
    </source>
</reference>
<organism evidence="3 4">
    <name type="scientific">Persicobacter psychrovividus</name>
    <dbReference type="NCBI Taxonomy" id="387638"/>
    <lineage>
        <taxon>Bacteria</taxon>
        <taxon>Pseudomonadati</taxon>
        <taxon>Bacteroidota</taxon>
        <taxon>Cytophagia</taxon>
        <taxon>Cytophagales</taxon>
        <taxon>Persicobacteraceae</taxon>
        <taxon>Persicobacter</taxon>
    </lineage>
</organism>
<proteinExistence type="predicted"/>
<gene>
    <name evidence="2" type="ORF">PEPS_02620</name>
    <name evidence="3" type="ORF">PEPS_11070</name>
</gene>